<dbReference type="EMBL" id="OGUS01000143">
    <property type="protein sequence ID" value="SPC24329.1"/>
    <property type="molecule type" value="Genomic_DNA"/>
</dbReference>
<dbReference type="Gene3D" id="1.10.12.10">
    <property type="entry name" value="Lyase 2-enoyl-coa Hydratase, Chain A, domain 2"/>
    <property type="match status" value="1"/>
</dbReference>
<dbReference type="AlphaFoldDB" id="A0A375GM27"/>
<reference evidence="1 5" key="3">
    <citation type="submission" date="2021-02" db="EMBL/GenBank/DDBJ databases">
        <title>Complete Genome Sequence of Cupriavidus oxalaticus Strain Ox1, a Soil Oxalate-Degrading Species.</title>
        <authorList>
            <person name="Palmieri F."/>
            <person name="Udriet P."/>
            <person name="Deuasquier M."/>
            <person name="Beaudoing E."/>
            <person name="Johnson S.L."/>
            <person name="Davenport K.W."/>
            <person name="Chain P.S."/>
            <person name="Bindschedler S."/>
            <person name="Junier P."/>
        </authorList>
    </citation>
    <scope>NUCLEOTIDE SEQUENCE [LARGE SCALE GENOMIC DNA]</scope>
    <source>
        <strain evidence="1 5">Ox1</strain>
    </source>
</reference>
<gene>
    <name evidence="3" type="ORF">CO2235_MP80209</name>
    <name evidence="2" type="ORF">CO2235_U860020</name>
    <name evidence="1" type="ORF">JTE92_06880</name>
</gene>
<organism evidence="3">
    <name type="scientific">Cupriavidus oxalaticus</name>
    <dbReference type="NCBI Taxonomy" id="96344"/>
    <lineage>
        <taxon>Bacteria</taxon>
        <taxon>Pseudomonadati</taxon>
        <taxon>Pseudomonadota</taxon>
        <taxon>Betaproteobacteria</taxon>
        <taxon>Burkholderiales</taxon>
        <taxon>Burkholderiaceae</taxon>
        <taxon>Cupriavidus</taxon>
    </lineage>
</organism>
<evidence type="ECO:0000313" key="5">
    <source>
        <dbReference type="Proteomes" id="UP000623307"/>
    </source>
</evidence>
<reference evidence="4" key="1">
    <citation type="submission" date="2018-01" db="EMBL/GenBank/DDBJ databases">
        <authorList>
            <person name="Gaut B.S."/>
            <person name="Morton B.R."/>
            <person name="Clegg M.T."/>
            <person name="Duvall M.R."/>
        </authorList>
    </citation>
    <scope>NUCLEOTIDE SEQUENCE [LARGE SCALE GENOMIC DNA]</scope>
</reference>
<name>A0A375GM27_9BURK</name>
<protein>
    <recommendedName>
        <fullName evidence="6">Enoyl-CoA hydratase</fullName>
    </recommendedName>
</protein>
<dbReference type="EMBL" id="CP069811">
    <property type="protein sequence ID" value="QRQ92682.1"/>
    <property type="molecule type" value="Genomic_DNA"/>
</dbReference>
<dbReference type="InterPro" id="IPR014748">
    <property type="entry name" value="Enoyl-CoA_hydra_C"/>
</dbReference>
<evidence type="ECO:0000313" key="4">
    <source>
        <dbReference type="Proteomes" id="UP000256862"/>
    </source>
</evidence>
<dbReference type="Proteomes" id="UP000256862">
    <property type="component" value="Plasmid CO2235_mp"/>
</dbReference>
<sequence length="66" mass="7165">MQHGAQLASPCRLFSHQRLRTALTQGPTFDASLALEVFGFGGPEAREDVASFREKRAPVFPTSTSS</sequence>
<dbReference type="EMBL" id="OGUS01000094">
    <property type="protein sequence ID" value="SPC09894.1"/>
    <property type="molecule type" value="Genomic_DNA"/>
</dbReference>
<evidence type="ECO:0008006" key="6">
    <source>
        <dbReference type="Google" id="ProtNLM"/>
    </source>
</evidence>
<evidence type="ECO:0000313" key="1">
    <source>
        <dbReference type="EMBL" id="QRQ92682.1"/>
    </source>
</evidence>
<reference evidence="3" key="2">
    <citation type="submission" date="2018-01" db="EMBL/GenBank/DDBJ databases">
        <authorList>
            <person name="Clerissi C."/>
        </authorList>
    </citation>
    <scope>NUCLEOTIDE SEQUENCE</scope>
    <source>
        <strain evidence="3">Cupriavidus oxalaticus LMG 2235</strain>
    </source>
</reference>
<evidence type="ECO:0000313" key="3">
    <source>
        <dbReference type="EMBL" id="SPC24329.1"/>
    </source>
</evidence>
<dbReference type="Proteomes" id="UP000623307">
    <property type="component" value="Chromosome 1"/>
</dbReference>
<proteinExistence type="predicted"/>
<evidence type="ECO:0000313" key="2">
    <source>
        <dbReference type="EMBL" id="SPC09894.1"/>
    </source>
</evidence>
<keyword evidence="5" id="KW-1185">Reference proteome</keyword>
<accession>A0A375GM27</accession>